<evidence type="ECO:0000256" key="2">
    <source>
        <dbReference type="SAM" id="SignalP"/>
    </source>
</evidence>
<dbReference type="Gene3D" id="2.60.120.200">
    <property type="match status" value="1"/>
</dbReference>
<dbReference type="PROSITE" id="PS51257">
    <property type="entry name" value="PROKAR_LIPOPROTEIN"/>
    <property type="match status" value="1"/>
</dbReference>
<protein>
    <submittedName>
        <fullName evidence="3">OB-fold nucleic acid binding domain</fullName>
    </submittedName>
</protein>
<dbReference type="NCBIfam" id="NF038128">
    <property type="entry name" value="choice_anch_J"/>
    <property type="match status" value="1"/>
</dbReference>
<dbReference type="EMBL" id="UGTM01000002">
    <property type="protein sequence ID" value="SUB93978.1"/>
    <property type="molecule type" value="Genomic_DNA"/>
</dbReference>
<gene>
    <name evidence="3" type="ORF">NCTC13067_01836</name>
</gene>
<dbReference type="Proteomes" id="UP000255469">
    <property type="component" value="Unassembled WGS sequence"/>
</dbReference>
<feature type="chain" id="PRO_5016953783" evidence="2">
    <location>
        <begin position="20"/>
        <end position="447"/>
    </location>
</feature>
<accession>A0A379EC57</accession>
<feature type="signal peptide" evidence="2">
    <location>
        <begin position="1"/>
        <end position="19"/>
    </location>
</feature>
<dbReference type="AlphaFoldDB" id="A0A379EC57"/>
<evidence type="ECO:0000313" key="3">
    <source>
        <dbReference type="EMBL" id="SUB93978.1"/>
    </source>
</evidence>
<reference evidence="3 4" key="1">
    <citation type="submission" date="2018-06" db="EMBL/GenBank/DDBJ databases">
        <authorList>
            <consortium name="Pathogen Informatics"/>
            <person name="Doyle S."/>
        </authorList>
    </citation>
    <scope>NUCLEOTIDE SEQUENCE [LARGE SCALE GENOMIC DNA]</scope>
    <source>
        <strain evidence="3 4">NCTC13067</strain>
    </source>
</reference>
<keyword evidence="2" id="KW-0732">Signal</keyword>
<feature type="region of interest" description="Disordered" evidence="1">
    <location>
        <begin position="32"/>
        <end position="52"/>
    </location>
</feature>
<name>A0A379EC57_9BACT</name>
<sequence length="447" mass="48015">MKKIIFSMMALAMTATALTGCEDVPAPYSMNFDDSNVTPTPKPAAEPKGTGTEADPFNVAAALKYIEAGQNLDKQVYVSGTIASVKEIDVTNYGNATYYISDDGTASGQLTVYRGYDLGNKKFTAADRIKAGDKVIVCGKLVNFNGTKEFTQGNYIYSLNGNKAPQTPAADLNTEATAWTVAEAVQKIQAGQTAGGEAYVKGIISDVNFYDATHKSLTYYLSDNGTDKTLKVYSGKGLNGADFASKEDLKAGQTVVVKGNLKSFTNKQGQVIMEMDLGSKIVSISGTPSPQPSTAVLTAKFETGMDNFTIKDINLPSELTYIWKHDASKKYMKASSHKGTTDYAAQSRLESPVFSLAGKTSATLTFMVAANYFSNAANNFKVQVSTDGTTWNDVTLSTYPAKDWKFVSTTCDLSAYAGQTTVRIGFLYTCDGTHAAGTWEIKDVEVK</sequence>
<organism evidence="3 4">
    <name type="scientific">Prevotella denticola</name>
    <dbReference type="NCBI Taxonomy" id="28129"/>
    <lineage>
        <taxon>Bacteria</taxon>
        <taxon>Pseudomonadati</taxon>
        <taxon>Bacteroidota</taxon>
        <taxon>Bacteroidia</taxon>
        <taxon>Bacteroidales</taxon>
        <taxon>Prevotellaceae</taxon>
        <taxon>Prevotella</taxon>
    </lineage>
</organism>
<evidence type="ECO:0000313" key="4">
    <source>
        <dbReference type="Proteomes" id="UP000255469"/>
    </source>
</evidence>
<proteinExistence type="predicted"/>
<dbReference type="RefSeq" id="WP_029216345.1">
    <property type="nucleotide sequence ID" value="NZ_UGTM01000002.1"/>
</dbReference>
<evidence type="ECO:0000256" key="1">
    <source>
        <dbReference type="SAM" id="MobiDB-lite"/>
    </source>
</evidence>